<feature type="compositionally biased region" description="Basic residues" evidence="1">
    <location>
        <begin position="72"/>
        <end position="91"/>
    </location>
</feature>
<name>A0AAE0J639_9PEZI</name>
<reference evidence="2" key="1">
    <citation type="journal article" date="2023" name="Mol. Phylogenet. Evol.">
        <title>Genome-scale phylogeny and comparative genomics of the fungal order Sordariales.</title>
        <authorList>
            <person name="Hensen N."/>
            <person name="Bonometti L."/>
            <person name="Westerberg I."/>
            <person name="Brannstrom I.O."/>
            <person name="Guillou S."/>
            <person name="Cros-Aarteil S."/>
            <person name="Calhoun S."/>
            <person name="Haridas S."/>
            <person name="Kuo A."/>
            <person name="Mondo S."/>
            <person name="Pangilinan J."/>
            <person name="Riley R."/>
            <person name="LaButti K."/>
            <person name="Andreopoulos B."/>
            <person name="Lipzen A."/>
            <person name="Chen C."/>
            <person name="Yan M."/>
            <person name="Daum C."/>
            <person name="Ng V."/>
            <person name="Clum A."/>
            <person name="Steindorff A."/>
            <person name="Ohm R.A."/>
            <person name="Martin F."/>
            <person name="Silar P."/>
            <person name="Natvig D.O."/>
            <person name="Lalanne C."/>
            <person name="Gautier V."/>
            <person name="Ament-Velasquez S.L."/>
            <person name="Kruys A."/>
            <person name="Hutchinson M.I."/>
            <person name="Powell A.J."/>
            <person name="Barry K."/>
            <person name="Miller A.N."/>
            <person name="Grigoriev I.V."/>
            <person name="Debuchy R."/>
            <person name="Gladieux P."/>
            <person name="Hiltunen Thoren M."/>
            <person name="Johannesson H."/>
        </authorList>
    </citation>
    <scope>NUCLEOTIDE SEQUENCE</scope>
    <source>
        <strain evidence="2">SMH4131-1</strain>
    </source>
</reference>
<gene>
    <name evidence="2" type="ORF">B0T19DRAFT_472518</name>
</gene>
<evidence type="ECO:0000313" key="2">
    <source>
        <dbReference type="EMBL" id="KAK3337657.1"/>
    </source>
</evidence>
<sequence>MAPKDKEHDHIHFGEDIDFVVGVTATALTADQILKLTTSKKHKIGHLAKAGLGATVAGVAFTLMNHEISVNHPRKHPHPHPPYRPPIHRRHSFDDGNDATYYYSRQRIGPYDRAPILLHDRDHERDLERGDDAVIVAPKPVYDYRHERGRDHRDRDVRSDDSDDGYGYGYPPYPDDDDSRDVSPRRRRRAHSQPPRQQHYPHHEQSRFMRFLGDLKDEIVHEVEGGHHRDRD</sequence>
<proteinExistence type="predicted"/>
<dbReference type="EMBL" id="JAUEPO010000001">
    <property type="protein sequence ID" value="KAK3337657.1"/>
    <property type="molecule type" value="Genomic_DNA"/>
</dbReference>
<dbReference type="Proteomes" id="UP001286456">
    <property type="component" value="Unassembled WGS sequence"/>
</dbReference>
<comment type="caution">
    <text evidence="2">The sequence shown here is derived from an EMBL/GenBank/DDBJ whole genome shotgun (WGS) entry which is preliminary data.</text>
</comment>
<feature type="region of interest" description="Disordered" evidence="1">
    <location>
        <begin position="129"/>
        <end position="208"/>
    </location>
</feature>
<accession>A0AAE0J639</accession>
<reference evidence="2" key="2">
    <citation type="submission" date="2023-06" db="EMBL/GenBank/DDBJ databases">
        <authorList>
            <consortium name="Lawrence Berkeley National Laboratory"/>
            <person name="Haridas S."/>
            <person name="Hensen N."/>
            <person name="Bonometti L."/>
            <person name="Westerberg I."/>
            <person name="Brannstrom I.O."/>
            <person name="Guillou S."/>
            <person name="Cros-Aarteil S."/>
            <person name="Calhoun S."/>
            <person name="Kuo A."/>
            <person name="Mondo S."/>
            <person name="Pangilinan J."/>
            <person name="Riley R."/>
            <person name="Labutti K."/>
            <person name="Andreopoulos B."/>
            <person name="Lipzen A."/>
            <person name="Chen C."/>
            <person name="Yanf M."/>
            <person name="Daum C."/>
            <person name="Ng V."/>
            <person name="Clum A."/>
            <person name="Steindorff A."/>
            <person name="Ohm R."/>
            <person name="Martin F."/>
            <person name="Silar P."/>
            <person name="Natvig D."/>
            <person name="Lalanne C."/>
            <person name="Gautier V."/>
            <person name="Ament-Velasquez S.L."/>
            <person name="Kruys A."/>
            <person name="Hutchinson M.I."/>
            <person name="Powell A.J."/>
            <person name="Barry K."/>
            <person name="Miller A.N."/>
            <person name="Grigoriev I.V."/>
            <person name="Debuchy R."/>
            <person name="Gladieux P."/>
            <person name="Thoren M.H."/>
            <person name="Johannesson H."/>
        </authorList>
    </citation>
    <scope>NUCLEOTIDE SEQUENCE</scope>
    <source>
        <strain evidence="2">SMH4131-1</strain>
    </source>
</reference>
<feature type="region of interest" description="Disordered" evidence="1">
    <location>
        <begin position="71"/>
        <end position="95"/>
    </location>
</feature>
<evidence type="ECO:0000313" key="3">
    <source>
        <dbReference type="Proteomes" id="UP001286456"/>
    </source>
</evidence>
<dbReference type="AlphaFoldDB" id="A0AAE0J639"/>
<keyword evidence="3" id="KW-1185">Reference proteome</keyword>
<protein>
    <submittedName>
        <fullName evidence="2">Uncharacterized protein</fullName>
    </submittedName>
</protein>
<organism evidence="2 3">
    <name type="scientific">Cercophora scortea</name>
    <dbReference type="NCBI Taxonomy" id="314031"/>
    <lineage>
        <taxon>Eukaryota</taxon>
        <taxon>Fungi</taxon>
        <taxon>Dikarya</taxon>
        <taxon>Ascomycota</taxon>
        <taxon>Pezizomycotina</taxon>
        <taxon>Sordariomycetes</taxon>
        <taxon>Sordariomycetidae</taxon>
        <taxon>Sordariales</taxon>
        <taxon>Lasiosphaeriaceae</taxon>
        <taxon>Cercophora</taxon>
    </lineage>
</organism>
<evidence type="ECO:0000256" key="1">
    <source>
        <dbReference type="SAM" id="MobiDB-lite"/>
    </source>
</evidence>
<feature type="compositionally biased region" description="Basic and acidic residues" evidence="1">
    <location>
        <begin position="142"/>
        <end position="160"/>
    </location>
</feature>